<evidence type="ECO:0000256" key="1">
    <source>
        <dbReference type="SAM" id="Phobius"/>
    </source>
</evidence>
<protein>
    <recommendedName>
        <fullName evidence="4">DUF3592 domain-containing protein</fullName>
    </recommendedName>
</protein>
<feature type="transmembrane region" description="Helical" evidence="1">
    <location>
        <begin position="56"/>
        <end position="78"/>
    </location>
</feature>
<keyword evidence="1" id="KW-1133">Transmembrane helix</keyword>
<gene>
    <name evidence="2" type="ORF">NSA23_10845</name>
</gene>
<name>A0A9X2S5J2_9FIRM</name>
<keyword evidence="1" id="KW-0812">Transmembrane</keyword>
<sequence>MNKTYICILYATSLLILILSIIFVKKMIFRELFIKPDKSKVYVQEFIRKHNKKLDIVLKVITVIGFIVLYNGLIIPAVKDVPYILNNEYKTIEGKAVTHSYGGRTDRPIRVTIRDDNGNEERLVFFFWDDVYVGDRFKIIYLPKLKRGTVLKSEKNY</sequence>
<dbReference type="Proteomes" id="UP001142078">
    <property type="component" value="Unassembled WGS sequence"/>
</dbReference>
<dbReference type="RefSeq" id="WP_257490541.1">
    <property type="nucleotide sequence ID" value="NZ_JANJZL010000007.1"/>
</dbReference>
<evidence type="ECO:0008006" key="4">
    <source>
        <dbReference type="Google" id="ProtNLM"/>
    </source>
</evidence>
<proteinExistence type="predicted"/>
<organism evidence="2 3">
    <name type="scientific">Anaerosalibacter massiliensis</name>
    <dbReference type="NCBI Taxonomy" id="1347392"/>
    <lineage>
        <taxon>Bacteria</taxon>
        <taxon>Bacillati</taxon>
        <taxon>Bacillota</taxon>
        <taxon>Tissierellia</taxon>
        <taxon>Tissierellales</taxon>
        <taxon>Sporanaerobacteraceae</taxon>
        <taxon>Anaerosalibacter</taxon>
    </lineage>
</organism>
<feature type="transmembrane region" description="Helical" evidence="1">
    <location>
        <begin position="6"/>
        <end position="24"/>
    </location>
</feature>
<comment type="caution">
    <text evidence="2">The sequence shown here is derived from an EMBL/GenBank/DDBJ whole genome shotgun (WGS) entry which is preliminary data.</text>
</comment>
<keyword evidence="3" id="KW-1185">Reference proteome</keyword>
<reference evidence="2" key="1">
    <citation type="submission" date="2022-07" db="EMBL/GenBank/DDBJ databases">
        <title>Enhanced cultured diversity of the mouse gut microbiota enables custom-made synthetic communities.</title>
        <authorList>
            <person name="Afrizal A."/>
        </authorList>
    </citation>
    <scope>NUCLEOTIDE SEQUENCE</scope>
    <source>
        <strain evidence="2">DSM 29482</strain>
    </source>
</reference>
<dbReference type="AlphaFoldDB" id="A0A9X2S5J2"/>
<evidence type="ECO:0000313" key="3">
    <source>
        <dbReference type="Proteomes" id="UP001142078"/>
    </source>
</evidence>
<keyword evidence="1" id="KW-0472">Membrane</keyword>
<accession>A0A9X2S5J2</accession>
<evidence type="ECO:0000313" key="2">
    <source>
        <dbReference type="EMBL" id="MCR2044608.1"/>
    </source>
</evidence>
<dbReference type="EMBL" id="JANJZL010000007">
    <property type="protein sequence ID" value="MCR2044608.1"/>
    <property type="molecule type" value="Genomic_DNA"/>
</dbReference>